<organism evidence="2 3">
    <name type="scientific">Kutzneria buriramensis</name>
    <dbReference type="NCBI Taxonomy" id="1045776"/>
    <lineage>
        <taxon>Bacteria</taxon>
        <taxon>Bacillati</taxon>
        <taxon>Actinomycetota</taxon>
        <taxon>Actinomycetes</taxon>
        <taxon>Pseudonocardiales</taxon>
        <taxon>Pseudonocardiaceae</taxon>
        <taxon>Kutzneria</taxon>
    </lineage>
</organism>
<feature type="transmembrane region" description="Helical" evidence="1">
    <location>
        <begin position="17"/>
        <end position="37"/>
    </location>
</feature>
<name>A0A3E0GY54_9PSEU</name>
<dbReference type="EMBL" id="QUNO01000019">
    <property type="protein sequence ID" value="REH34878.1"/>
    <property type="molecule type" value="Genomic_DNA"/>
</dbReference>
<evidence type="ECO:0000313" key="2">
    <source>
        <dbReference type="EMBL" id="REH34878.1"/>
    </source>
</evidence>
<feature type="transmembrane region" description="Helical" evidence="1">
    <location>
        <begin position="77"/>
        <end position="108"/>
    </location>
</feature>
<dbReference type="Proteomes" id="UP000256269">
    <property type="component" value="Unassembled WGS sequence"/>
</dbReference>
<protein>
    <submittedName>
        <fullName evidence="2">Uncharacterized protein</fullName>
    </submittedName>
</protein>
<dbReference type="AlphaFoldDB" id="A0A3E0GY54"/>
<evidence type="ECO:0000256" key="1">
    <source>
        <dbReference type="SAM" id="Phobius"/>
    </source>
</evidence>
<comment type="caution">
    <text evidence="2">The sequence shown here is derived from an EMBL/GenBank/DDBJ whole genome shotgun (WGS) entry which is preliminary data.</text>
</comment>
<keyword evidence="1" id="KW-0812">Transmembrane</keyword>
<keyword evidence="3" id="KW-1185">Reference proteome</keyword>
<keyword evidence="1" id="KW-1133">Transmembrane helix</keyword>
<proteinExistence type="predicted"/>
<sequence length="130" mass="13472">MATTGLRNWSARHGEPALLALVGHELVAGAAFTVAGLPGVGAFLWAVGTGLALADMLVRVAFWLPDGHWTRRLVKPTALLAAVIAAAASGAYGVGNLLGLVGVLVLMFPPQRWGRRLAPDRAAARRSTGV</sequence>
<dbReference type="RefSeq" id="WP_147328859.1">
    <property type="nucleotide sequence ID" value="NZ_CP144375.1"/>
</dbReference>
<evidence type="ECO:0000313" key="3">
    <source>
        <dbReference type="Proteomes" id="UP000256269"/>
    </source>
</evidence>
<accession>A0A3E0GY54</accession>
<gene>
    <name evidence="2" type="ORF">BCF44_119154</name>
</gene>
<keyword evidence="1" id="KW-0472">Membrane</keyword>
<reference evidence="2 3" key="1">
    <citation type="submission" date="2018-08" db="EMBL/GenBank/DDBJ databases">
        <title>Genomic Encyclopedia of Archaeal and Bacterial Type Strains, Phase II (KMG-II): from individual species to whole genera.</title>
        <authorList>
            <person name="Goeker M."/>
        </authorList>
    </citation>
    <scope>NUCLEOTIDE SEQUENCE [LARGE SCALE GENOMIC DNA]</scope>
    <source>
        <strain evidence="2 3">DSM 45791</strain>
    </source>
</reference>